<dbReference type="OrthoDB" id="9764638at2"/>
<keyword evidence="3 4" id="KW-0012">Acyltransferase</keyword>
<dbReference type="GO" id="GO:0003985">
    <property type="term" value="F:acetyl-CoA C-acetyltransferase activity"/>
    <property type="evidence" value="ECO:0007669"/>
    <property type="project" value="UniProtKB-EC"/>
</dbReference>
<dbReference type="InterPro" id="IPR020616">
    <property type="entry name" value="Thiolase_N"/>
</dbReference>
<evidence type="ECO:0000256" key="1">
    <source>
        <dbReference type="ARBA" id="ARBA00010982"/>
    </source>
</evidence>
<dbReference type="PATRIC" id="fig|1397108.4.peg.2846"/>
<dbReference type="Proteomes" id="UP000064920">
    <property type="component" value="Chromosome"/>
</dbReference>
<dbReference type="InterPro" id="IPR020617">
    <property type="entry name" value="Thiolase_C"/>
</dbReference>
<evidence type="ECO:0000256" key="4">
    <source>
        <dbReference type="RuleBase" id="RU003557"/>
    </source>
</evidence>
<dbReference type="PROSITE" id="PS00737">
    <property type="entry name" value="THIOLASE_2"/>
    <property type="match status" value="1"/>
</dbReference>
<dbReference type="PROSITE" id="PS00099">
    <property type="entry name" value="THIOLASE_3"/>
    <property type="match status" value="1"/>
</dbReference>
<dbReference type="Gene3D" id="3.40.47.10">
    <property type="match status" value="2"/>
</dbReference>
<dbReference type="STRING" id="1397108.IMCC12053_2783"/>
<dbReference type="EC" id="2.3.1.9" evidence="5"/>
<dbReference type="RefSeq" id="WP_062219929.1">
    <property type="nucleotide sequence ID" value="NZ_CP012023.1"/>
</dbReference>
<accession>A0A0N9ZS98</accession>
<evidence type="ECO:0000313" key="5">
    <source>
        <dbReference type="EMBL" id="ALI56730.1"/>
    </source>
</evidence>
<dbReference type="InterPro" id="IPR002155">
    <property type="entry name" value="Thiolase"/>
</dbReference>
<dbReference type="InterPro" id="IPR020610">
    <property type="entry name" value="Thiolase_AS"/>
</dbReference>
<dbReference type="PANTHER" id="PTHR43365">
    <property type="entry name" value="BLR7806 PROTEIN"/>
    <property type="match status" value="1"/>
</dbReference>
<dbReference type="PROSITE" id="PS00098">
    <property type="entry name" value="THIOLASE_1"/>
    <property type="match status" value="1"/>
</dbReference>
<comment type="similarity">
    <text evidence="1 4">Belongs to the thiolase-like superfamily. Thiolase family.</text>
</comment>
<dbReference type="Pfam" id="PF02803">
    <property type="entry name" value="Thiolase_C"/>
    <property type="match status" value="1"/>
</dbReference>
<dbReference type="EC" id="2.3.1.16" evidence="5"/>
<evidence type="ECO:0000256" key="2">
    <source>
        <dbReference type="ARBA" id="ARBA00022679"/>
    </source>
</evidence>
<dbReference type="PIRSF" id="PIRSF000429">
    <property type="entry name" value="Ac-CoA_Ac_transf"/>
    <property type="match status" value="1"/>
</dbReference>
<protein>
    <submittedName>
        <fullName evidence="5">3-ketoacyl-CoA thiolase, acetyl-CoA acetyltransferase</fullName>
        <ecNumber evidence="5">2.3.1.16</ecNumber>
        <ecNumber evidence="5">2.3.1.9</ecNumber>
    </submittedName>
</protein>
<keyword evidence="6" id="KW-1185">Reference proteome</keyword>
<keyword evidence="2 4" id="KW-0808">Transferase</keyword>
<dbReference type="SUPFAM" id="SSF53901">
    <property type="entry name" value="Thiolase-like"/>
    <property type="match status" value="2"/>
</dbReference>
<evidence type="ECO:0000256" key="3">
    <source>
        <dbReference type="ARBA" id="ARBA00023315"/>
    </source>
</evidence>
<dbReference type="InterPro" id="IPR020615">
    <property type="entry name" value="Thiolase_acyl_enz_int_AS"/>
</dbReference>
<dbReference type="AlphaFoldDB" id="A0A0N9ZS98"/>
<reference evidence="6" key="1">
    <citation type="submission" date="2015-05" db="EMBL/GenBank/DDBJ databases">
        <authorList>
            <person name="Oh H.-M."/>
            <person name="Yang J.-A."/>
            <person name="Cho J.-C."/>
            <person name="Kang I."/>
        </authorList>
    </citation>
    <scope>NUCLEOTIDE SEQUENCE [LARGE SCALE GENOMIC DNA]</scope>
    <source>
        <strain evidence="6">IMCC 12053</strain>
    </source>
</reference>
<dbReference type="EMBL" id="CP012023">
    <property type="protein sequence ID" value="ALI56730.1"/>
    <property type="molecule type" value="Genomic_DNA"/>
</dbReference>
<dbReference type="NCBIfam" id="TIGR01930">
    <property type="entry name" value="AcCoA-C-Actrans"/>
    <property type="match status" value="1"/>
</dbReference>
<proteinExistence type="inferred from homology"/>
<evidence type="ECO:0000313" key="6">
    <source>
        <dbReference type="Proteomes" id="UP000064920"/>
    </source>
</evidence>
<gene>
    <name evidence="5" type="ORF">IMCC12053_2783</name>
</gene>
<organism evidence="5 6">
    <name type="scientific">Celeribacter marinus</name>
    <dbReference type="NCBI Taxonomy" id="1397108"/>
    <lineage>
        <taxon>Bacteria</taxon>
        <taxon>Pseudomonadati</taxon>
        <taxon>Pseudomonadota</taxon>
        <taxon>Alphaproteobacteria</taxon>
        <taxon>Rhodobacterales</taxon>
        <taxon>Roseobacteraceae</taxon>
        <taxon>Celeribacter</taxon>
    </lineage>
</organism>
<dbReference type="KEGG" id="cmar:IMCC12053_2783"/>
<dbReference type="PANTHER" id="PTHR43365:SF1">
    <property type="entry name" value="ACETYL-COA C-ACYLTRANSFERASE"/>
    <property type="match status" value="1"/>
</dbReference>
<name>A0A0N9ZS98_9RHOB</name>
<dbReference type="Pfam" id="PF00108">
    <property type="entry name" value="Thiolase_N"/>
    <property type="match status" value="1"/>
</dbReference>
<dbReference type="InterPro" id="IPR016039">
    <property type="entry name" value="Thiolase-like"/>
</dbReference>
<dbReference type="InterPro" id="IPR020613">
    <property type="entry name" value="Thiolase_CS"/>
</dbReference>
<dbReference type="NCBIfam" id="NF006090">
    <property type="entry name" value="PRK08242.1"/>
    <property type="match status" value="1"/>
</dbReference>
<sequence length="403" mass="42159">MTDAYIYDAIRSPRGKGRKDGALHEVTSVRLSSLMLNALADRNGLSGHAVEDVIWGNVTPIGEQGACLARTAVLASNLDQSIPGLAINRFCASGMEAVNLAANQVQGGAGMGYIAGGVEMMGRIPMGSDGAAIAADPSLAMSTYFVPQGISADIIATEYGFTREQADALAVESQNRAAAAWADNRFDKSIVPVLDQNGLTILDRDEYMRPGTTTDALGALKASFKDMGEVMPGFDAVALMKYPHLERINHIHHAGNSSGIVDGAAGVLIGNKEFGEKWGIKPRARIRATAKIGTDPTIMLTGPVPVTQKILADSGMSISDIDLFEVNEAFAAVVMRFMQAFNVDQAKVNVNGGSIAMGHPLGATGAIIIGTLLDELERTGQGVGLATLCIASGMGAATIIERV</sequence>
<dbReference type="CDD" id="cd00751">
    <property type="entry name" value="thiolase"/>
    <property type="match status" value="1"/>
</dbReference>